<name>A0A0A9W3S4_LYGHE</name>
<accession>A0A0A9W3S4</accession>
<protein>
    <submittedName>
        <fullName evidence="2">Tudor domain-containing protein 5</fullName>
    </submittedName>
</protein>
<dbReference type="AlphaFoldDB" id="A0A0A9W3S4"/>
<proteinExistence type="predicted"/>
<evidence type="ECO:0000256" key="1">
    <source>
        <dbReference type="SAM" id="SignalP"/>
    </source>
</evidence>
<keyword evidence="1" id="KW-0732">Signal</keyword>
<feature type="chain" id="PRO_5002053658" evidence="1">
    <location>
        <begin position="22"/>
        <end position="148"/>
    </location>
</feature>
<reference evidence="2" key="2">
    <citation type="submission" date="2014-07" db="EMBL/GenBank/DDBJ databases">
        <authorList>
            <person name="Hull J."/>
        </authorList>
    </citation>
    <scope>NUCLEOTIDE SEQUENCE</scope>
</reference>
<dbReference type="EMBL" id="GBHO01041543">
    <property type="protein sequence ID" value="JAG02061.1"/>
    <property type="molecule type" value="Transcribed_RNA"/>
</dbReference>
<reference evidence="2" key="1">
    <citation type="journal article" date="2014" name="PLoS ONE">
        <title>Transcriptome-Based Identification of ABC Transporters in the Western Tarnished Plant Bug Lygus hesperus.</title>
        <authorList>
            <person name="Hull J.J."/>
            <person name="Chaney K."/>
            <person name="Geib S.M."/>
            <person name="Fabrick J.A."/>
            <person name="Brent C.S."/>
            <person name="Walsh D."/>
            <person name="Lavine L.C."/>
        </authorList>
    </citation>
    <scope>NUCLEOTIDE SEQUENCE</scope>
</reference>
<feature type="signal peptide" evidence="1">
    <location>
        <begin position="1"/>
        <end position="21"/>
    </location>
</feature>
<sequence>MSLPILVQALLAIVVFQVASGSFEGAKQVETILTAYYPDTLSEDESGMMDMKGNRLRTLQDFLDGRAPYVTVSTDPRLDVPYGTRVIIPELDRHFGVENGIRFEARDAGPHMEGAGFSRLDVCVRSEQDSYDAAVNRLATAVFEFPPK</sequence>
<organism evidence="2">
    <name type="scientific">Lygus hesperus</name>
    <name type="common">Western plant bug</name>
    <dbReference type="NCBI Taxonomy" id="30085"/>
    <lineage>
        <taxon>Eukaryota</taxon>
        <taxon>Metazoa</taxon>
        <taxon>Ecdysozoa</taxon>
        <taxon>Arthropoda</taxon>
        <taxon>Hexapoda</taxon>
        <taxon>Insecta</taxon>
        <taxon>Pterygota</taxon>
        <taxon>Neoptera</taxon>
        <taxon>Paraneoptera</taxon>
        <taxon>Hemiptera</taxon>
        <taxon>Heteroptera</taxon>
        <taxon>Panheteroptera</taxon>
        <taxon>Cimicomorpha</taxon>
        <taxon>Miridae</taxon>
        <taxon>Mirini</taxon>
        <taxon>Lygus</taxon>
    </lineage>
</organism>
<evidence type="ECO:0000313" key="2">
    <source>
        <dbReference type="EMBL" id="JAG02061.1"/>
    </source>
</evidence>
<gene>
    <name evidence="2" type="primary">tdrd5_9</name>
    <name evidence="2" type="ORF">CM83_56844</name>
</gene>